<accession>A0A1M7CLH1</accession>
<feature type="transmembrane region" description="Helical" evidence="1">
    <location>
        <begin position="214"/>
        <end position="238"/>
    </location>
</feature>
<dbReference type="Proteomes" id="UP000184121">
    <property type="component" value="Unassembled WGS sequence"/>
</dbReference>
<gene>
    <name evidence="2" type="ORF">SAMN05444366_1181</name>
</gene>
<proteinExistence type="predicted"/>
<sequence>MEIICKNCNKIFKGHYCNNCGQTAETHKINAHFLWHDIQHGLLHFDEGIPYSLKQLFTRPGHSIREFIEGKRVKHFKPLSLVAVLGALYGFLCHYYEINIFANTNDDGIDLSDYNEWMAAHFSWVTIATIPIYTIGTFIVFRKQGYNFFEFFVLNTFKASQRLFVQILTFPILLYLSSKNHVEKFSTMTYIIGVILTFWTNIQFFNKMSKTKAFLLTLLSHIIFLTCFLLIVAIVLVLSGKMTD</sequence>
<feature type="transmembrane region" description="Helical" evidence="1">
    <location>
        <begin position="118"/>
        <end position="141"/>
    </location>
</feature>
<dbReference type="InterPro" id="IPR022134">
    <property type="entry name" value="DUF3667"/>
</dbReference>
<keyword evidence="1" id="KW-0472">Membrane</keyword>
<dbReference type="Pfam" id="PF12412">
    <property type="entry name" value="DUF3667"/>
    <property type="match status" value="1"/>
</dbReference>
<dbReference type="RefSeq" id="WP_072970680.1">
    <property type="nucleotide sequence ID" value="NZ_FRBY01000002.1"/>
</dbReference>
<keyword evidence="1" id="KW-1133">Transmembrane helix</keyword>
<evidence type="ECO:0000256" key="1">
    <source>
        <dbReference type="SAM" id="Phobius"/>
    </source>
</evidence>
<dbReference type="EMBL" id="FRBY01000002">
    <property type="protein sequence ID" value="SHL68075.1"/>
    <property type="molecule type" value="Genomic_DNA"/>
</dbReference>
<evidence type="ECO:0000313" key="3">
    <source>
        <dbReference type="Proteomes" id="UP000184121"/>
    </source>
</evidence>
<evidence type="ECO:0000313" key="2">
    <source>
        <dbReference type="EMBL" id="SHL68075.1"/>
    </source>
</evidence>
<reference evidence="3" key="1">
    <citation type="submission" date="2016-11" db="EMBL/GenBank/DDBJ databases">
        <authorList>
            <person name="Varghese N."/>
            <person name="Submissions S."/>
        </authorList>
    </citation>
    <scope>NUCLEOTIDE SEQUENCE [LARGE SCALE GENOMIC DNA]</scope>
    <source>
        <strain evidence="3">DSM 1811</strain>
    </source>
</reference>
<dbReference type="STRING" id="29534.SAMN05444366_1181"/>
<evidence type="ECO:0008006" key="4">
    <source>
        <dbReference type="Google" id="ProtNLM"/>
    </source>
</evidence>
<keyword evidence="3" id="KW-1185">Reference proteome</keyword>
<protein>
    <recommendedName>
        <fullName evidence="4">DUF3667 domain-containing protein</fullName>
    </recommendedName>
</protein>
<name>A0A1M7CLH1_9FLAO</name>
<dbReference type="AlphaFoldDB" id="A0A1M7CLH1"/>
<feature type="transmembrane region" description="Helical" evidence="1">
    <location>
        <begin position="79"/>
        <end position="98"/>
    </location>
</feature>
<dbReference type="OrthoDB" id="7446256at2"/>
<feature type="transmembrane region" description="Helical" evidence="1">
    <location>
        <begin position="162"/>
        <end position="178"/>
    </location>
</feature>
<organism evidence="2 3">
    <name type="scientific">Flavobacterium saccharophilum</name>
    <dbReference type="NCBI Taxonomy" id="29534"/>
    <lineage>
        <taxon>Bacteria</taxon>
        <taxon>Pseudomonadati</taxon>
        <taxon>Bacteroidota</taxon>
        <taxon>Flavobacteriia</taxon>
        <taxon>Flavobacteriales</taxon>
        <taxon>Flavobacteriaceae</taxon>
        <taxon>Flavobacterium</taxon>
    </lineage>
</organism>
<feature type="transmembrane region" description="Helical" evidence="1">
    <location>
        <begin position="184"/>
        <end position="202"/>
    </location>
</feature>
<keyword evidence="1" id="KW-0812">Transmembrane</keyword>